<evidence type="ECO:0000313" key="2">
    <source>
        <dbReference type="Proteomes" id="UP000008063"/>
    </source>
</evidence>
<organism evidence="2">
    <name type="scientific">Serpula lacrymans var. lacrymans (strain S7.3)</name>
    <name type="common">Dry rot fungus</name>
    <dbReference type="NCBI Taxonomy" id="936435"/>
    <lineage>
        <taxon>Eukaryota</taxon>
        <taxon>Fungi</taxon>
        <taxon>Dikarya</taxon>
        <taxon>Basidiomycota</taxon>
        <taxon>Agaricomycotina</taxon>
        <taxon>Agaricomycetes</taxon>
        <taxon>Agaricomycetidae</taxon>
        <taxon>Boletales</taxon>
        <taxon>Coniophorineae</taxon>
        <taxon>Serpulaceae</taxon>
        <taxon>Serpula</taxon>
    </lineage>
</organism>
<name>F8PIP7_SERL3</name>
<gene>
    <name evidence="1" type="ORF">SERLA73DRAFT_175257</name>
</gene>
<dbReference type="InParanoid" id="F8PIP7"/>
<proteinExistence type="predicted"/>
<dbReference type="HOGENOM" id="CLU_3147333_0_0_1"/>
<dbReference type="EMBL" id="GL945475">
    <property type="protein sequence ID" value="EGO03680.1"/>
    <property type="molecule type" value="Genomic_DNA"/>
</dbReference>
<dbReference type="AlphaFoldDB" id="F8PIP7"/>
<dbReference type="Proteomes" id="UP000008063">
    <property type="component" value="Unassembled WGS sequence"/>
</dbReference>
<reference evidence="2" key="1">
    <citation type="journal article" date="2011" name="Science">
        <title>The plant cell wall-decomposing machinery underlies the functional diversity of forest fungi.</title>
        <authorList>
            <person name="Eastwood D.C."/>
            <person name="Floudas D."/>
            <person name="Binder M."/>
            <person name="Majcherczyk A."/>
            <person name="Schneider P."/>
            <person name="Aerts A."/>
            <person name="Asiegbu F.O."/>
            <person name="Baker S.E."/>
            <person name="Barry K."/>
            <person name="Bendiksby M."/>
            <person name="Blumentritt M."/>
            <person name="Coutinho P.M."/>
            <person name="Cullen D."/>
            <person name="de Vries R.P."/>
            <person name="Gathman A."/>
            <person name="Goodell B."/>
            <person name="Henrissat B."/>
            <person name="Ihrmark K."/>
            <person name="Kauserud H."/>
            <person name="Kohler A."/>
            <person name="LaButti K."/>
            <person name="Lapidus A."/>
            <person name="Lavin J.L."/>
            <person name="Lee Y.-H."/>
            <person name="Lindquist E."/>
            <person name="Lilly W."/>
            <person name="Lucas S."/>
            <person name="Morin E."/>
            <person name="Murat C."/>
            <person name="Oguiza J.A."/>
            <person name="Park J."/>
            <person name="Pisabarro A.G."/>
            <person name="Riley R."/>
            <person name="Rosling A."/>
            <person name="Salamov A."/>
            <person name="Schmidt O."/>
            <person name="Schmutz J."/>
            <person name="Skrede I."/>
            <person name="Stenlid J."/>
            <person name="Wiebenga A."/>
            <person name="Xie X."/>
            <person name="Kuees U."/>
            <person name="Hibbett D.S."/>
            <person name="Hoffmeister D."/>
            <person name="Hoegberg N."/>
            <person name="Martin F."/>
            <person name="Grigoriev I.V."/>
            <person name="Watkinson S.C."/>
        </authorList>
    </citation>
    <scope>NUCLEOTIDE SEQUENCE [LARGE SCALE GENOMIC DNA]</scope>
    <source>
        <strain evidence="2">strain S7.3</strain>
    </source>
</reference>
<accession>F8PIP7</accession>
<keyword evidence="2" id="KW-1185">Reference proteome</keyword>
<evidence type="ECO:0000313" key="1">
    <source>
        <dbReference type="EMBL" id="EGO03680.1"/>
    </source>
</evidence>
<protein>
    <submittedName>
        <fullName evidence="1">Uncharacterized protein</fullName>
    </submittedName>
</protein>
<sequence length="53" mass="6282">MQRLGVWRELLKLMKRDDRVRKRESTKTSVVRRESMAQDTILGKCSGRMARAF</sequence>